<dbReference type="SUPFAM" id="SSF53448">
    <property type="entry name" value="Nucleotide-diphospho-sugar transferases"/>
    <property type="match status" value="1"/>
</dbReference>
<evidence type="ECO:0000259" key="3">
    <source>
        <dbReference type="Pfam" id="PF00535"/>
    </source>
</evidence>
<dbReference type="Gene3D" id="3.90.550.10">
    <property type="entry name" value="Spore Coat Polysaccharide Biosynthesis Protein SpsA, Chain A"/>
    <property type="match status" value="1"/>
</dbReference>
<dbReference type="InterPro" id="IPR029044">
    <property type="entry name" value="Nucleotide-diphossugar_trans"/>
</dbReference>
<dbReference type="Pfam" id="PF00535">
    <property type="entry name" value="Glycos_transf_2"/>
    <property type="match status" value="1"/>
</dbReference>
<dbReference type="CDD" id="cd00761">
    <property type="entry name" value="Glyco_tranf_GTA_type"/>
    <property type="match status" value="1"/>
</dbReference>
<comment type="caution">
    <text evidence="4">The sequence shown here is derived from an EMBL/GenBank/DDBJ whole genome shotgun (WGS) entry which is preliminary data.</text>
</comment>
<gene>
    <name evidence="4" type="ORF">Tam10B_0593</name>
</gene>
<keyword evidence="5" id="KW-1185">Reference proteome</keyword>
<protein>
    <submittedName>
        <fullName evidence="4">Glycosyltransferase, group 2 family protein</fullName>
    </submittedName>
</protein>
<dbReference type="InterPro" id="IPR001173">
    <property type="entry name" value="Glyco_trans_2-like"/>
</dbReference>
<dbReference type="Proteomes" id="UP000215433">
    <property type="component" value="Unassembled WGS sequence"/>
</dbReference>
<proteinExistence type="predicted"/>
<evidence type="ECO:0000256" key="2">
    <source>
        <dbReference type="ARBA" id="ARBA00022679"/>
    </source>
</evidence>
<dbReference type="PANTHER" id="PTHR22916">
    <property type="entry name" value="GLYCOSYLTRANSFERASE"/>
    <property type="match status" value="1"/>
</dbReference>
<dbReference type="EMBL" id="NEWD01000005">
    <property type="protein sequence ID" value="OXN01195.1"/>
    <property type="molecule type" value="Genomic_DNA"/>
</dbReference>
<sequence length="351" mass="39419">MTNTTREKEDMTDQPLVTVVVPVYNAEAHLEQCVNSITGQTYRNIELVLVDDGSSDGSPAFCDHLVLTQRNAQVIHQSNQGVAAARNAGLQSSHGDYVMFVDSDDWLEYDAISTAVEQSEHDRLDLYVMGYRRVLEHGEGTAPELIEVTGDDALHTIDDVRSERCQNELCSLDAAGFLYSCWGKLFRREWVGDVRFREGDSYGEDSIFVMDCLEHGGRVLVGSAPFYDYREQATGLVRGFRASKPDDIAVLHERLLSFYDRSVLNAGNLAFQQRRCAEDVLWAMDTAFGAKPDVTVGQRLEFLTRLSNVPSRGFCLKGAKKAASSRELKVLFLLNSKVLWKAYLERRLRNA</sequence>
<dbReference type="PANTHER" id="PTHR22916:SF51">
    <property type="entry name" value="GLYCOSYLTRANSFERASE EPSH-RELATED"/>
    <property type="match status" value="1"/>
</dbReference>
<reference evidence="4 5" key="1">
    <citation type="submission" date="2017-05" db="EMBL/GenBank/DDBJ databases">
        <title>Bifidobacterium vansinderenii sp. nov.</title>
        <authorList>
            <person name="Lugli G.A."/>
            <person name="Duranti S."/>
            <person name="Mangifesta M."/>
        </authorList>
    </citation>
    <scope>NUCLEOTIDE SEQUENCE [LARGE SCALE GENOMIC DNA]</scope>
    <source>
        <strain evidence="4 5">Tam10B</strain>
    </source>
</reference>
<evidence type="ECO:0000313" key="4">
    <source>
        <dbReference type="EMBL" id="OXN01195.1"/>
    </source>
</evidence>
<accession>A0A229W019</accession>
<name>A0A229W019_9BIFI</name>
<evidence type="ECO:0000256" key="1">
    <source>
        <dbReference type="ARBA" id="ARBA00022676"/>
    </source>
</evidence>
<feature type="domain" description="Glycosyltransferase 2-like" evidence="3">
    <location>
        <begin position="18"/>
        <end position="138"/>
    </location>
</feature>
<dbReference type="GO" id="GO:0016757">
    <property type="term" value="F:glycosyltransferase activity"/>
    <property type="evidence" value="ECO:0007669"/>
    <property type="project" value="UniProtKB-KW"/>
</dbReference>
<keyword evidence="2 4" id="KW-0808">Transferase</keyword>
<organism evidence="4 5">
    <name type="scientific">Bifidobacterium vansinderenii</name>
    <dbReference type="NCBI Taxonomy" id="1984871"/>
    <lineage>
        <taxon>Bacteria</taxon>
        <taxon>Bacillati</taxon>
        <taxon>Actinomycetota</taxon>
        <taxon>Actinomycetes</taxon>
        <taxon>Bifidobacteriales</taxon>
        <taxon>Bifidobacteriaceae</taxon>
        <taxon>Bifidobacterium</taxon>
    </lineage>
</organism>
<dbReference type="AlphaFoldDB" id="A0A229W019"/>
<keyword evidence="1" id="KW-0328">Glycosyltransferase</keyword>
<evidence type="ECO:0000313" key="5">
    <source>
        <dbReference type="Proteomes" id="UP000215433"/>
    </source>
</evidence>